<dbReference type="EMBL" id="QRQN01000013">
    <property type="protein sequence ID" value="RHN07197.1"/>
    <property type="molecule type" value="Genomic_DNA"/>
</dbReference>
<evidence type="ECO:0000313" key="1">
    <source>
        <dbReference type="EMBL" id="RHN07197.1"/>
    </source>
</evidence>
<accession>A0A3R6IUJ7</accession>
<dbReference type="NCBIfam" id="TIGR01560">
    <property type="entry name" value="put_DNA_pack"/>
    <property type="match status" value="1"/>
</dbReference>
<name>A0A3R6IUJ7_9FIRM</name>
<dbReference type="Gene3D" id="1.10.3230.30">
    <property type="entry name" value="Phage gp6-like head-tail connector protein"/>
    <property type="match status" value="1"/>
</dbReference>
<dbReference type="InterPro" id="IPR006450">
    <property type="entry name" value="Phage_HK97_gp6-like"/>
</dbReference>
<dbReference type="RefSeq" id="WP_118412440.1">
    <property type="nucleotide sequence ID" value="NZ_QRPI01000004.1"/>
</dbReference>
<dbReference type="Proteomes" id="UP000283586">
    <property type="component" value="Unassembled WGS sequence"/>
</dbReference>
<gene>
    <name evidence="1" type="ORF">DWZ31_11500</name>
</gene>
<sequence length="98" mass="11190">MKVSEVDETILAEYARLDDPSDIELNELKRMRESAVAMIAAYTGLKEEELDEHADITQALFVLVMDMFDNRNLMIDYKSTNMNPAVKTILNLHSVNLL</sequence>
<organism evidence="1 2">
    <name type="scientific">Roseburia intestinalis</name>
    <dbReference type="NCBI Taxonomy" id="166486"/>
    <lineage>
        <taxon>Bacteria</taxon>
        <taxon>Bacillati</taxon>
        <taxon>Bacillota</taxon>
        <taxon>Clostridia</taxon>
        <taxon>Lachnospirales</taxon>
        <taxon>Lachnospiraceae</taxon>
        <taxon>Roseburia</taxon>
    </lineage>
</organism>
<evidence type="ECO:0000313" key="2">
    <source>
        <dbReference type="Proteomes" id="UP000283586"/>
    </source>
</evidence>
<reference evidence="1 2" key="1">
    <citation type="submission" date="2018-08" db="EMBL/GenBank/DDBJ databases">
        <title>A genome reference for cultivated species of the human gut microbiota.</title>
        <authorList>
            <person name="Zou Y."/>
            <person name="Xue W."/>
            <person name="Luo G."/>
        </authorList>
    </citation>
    <scope>NUCLEOTIDE SEQUENCE [LARGE SCALE GENOMIC DNA]</scope>
    <source>
        <strain evidence="1 2">AF31-21AC</strain>
    </source>
</reference>
<protein>
    <submittedName>
        <fullName evidence="1">Phage gp6-like head-tail connector protein</fullName>
    </submittedName>
</protein>
<dbReference type="AlphaFoldDB" id="A0A3R6IUJ7"/>
<comment type="caution">
    <text evidence="1">The sequence shown here is derived from an EMBL/GenBank/DDBJ whole genome shotgun (WGS) entry which is preliminary data.</text>
</comment>
<proteinExistence type="predicted"/>